<dbReference type="AlphaFoldDB" id="A0A7J9H7F0"/>
<reference evidence="1 2" key="1">
    <citation type="journal article" date="2019" name="Genome Biol. Evol.">
        <title>Insights into the evolution of the New World diploid cottons (Gossypium, subgenus Houzingenia) based on genome sequencing.</title>
        <authorList>
            <person name="Grover C.E."/>
            <person name="Arick M.A. 2nd"/>
            <person name="Thrash A."/>
            <person name="Conover J.L."/>
            <person name="Sanders W.S."/>
            <person name="Peterson D.G."/>
            <person name="Frelichowski J.E."/>
            <person name="Scheffler J.A."/>
            <person name="Scheffler B.E."/>
            <person name="Wendel J.F."/>
        </authorList>
    </citation>
    <scope>NUCLEOTIDE SEQUENCE [LARGE SCALE GENOMIC DNA]</scope>
    <source>
        <strain evidence="1">0</strain>
        <tissue evidence="1">Leaf</tissue>
    </source>
</reference>
<organism evidence="1 2">
    <name type="scientific">Gossypium harknessii</name>
    <dbReference type="NCBI Taxonomy" id="34285"/>
    <lineage>
        <taxon>Eukaryota</taxon>
        <taxon>Viridiplantae</taxon>
        <taxon>Streptophyta</taxon>
        <taxon>Embryophyta</taxon>
        <taxon>Tracheophyta</taxon>
        <taxon>Spermatophyta</taxon>
        <taxon>Magnoliopsida</taxon>
        <taxon>eudicotyledons</taxon>
        <taxon>Gunneridae</taxon>
        <taxon>Pentapetalae</taxon>
        <taxon>rosids</taxon>
        <taxon>malvids</taxon>
        <taxon>Malvales</taxon>
        <taxon>Malvaceae</taxon>
        <taxon>Malvoideae</taxon>
        <taxon>Gossypium</taxon>
    </lineage>
</organism>
<sequence length="25" mass="2760">MLLRRDSVTGLLPPLAIIAIPCLKR</sequence>
<protein>
    <submittedName>
        <fullName evidence="1">Uncharacterized protein</fullName>
    </submittedName>
</protein>
<gene>
    <name evidence="1" type="ORF">Gohar_004828</name>
</gene>
<comment type="caution">
    <text evidence="1">The sequence shown here is derived from an EMBL/GenBank/DDBJ whole genome shotgun (WGS) entry which is preliminary data.</text>
</comment>
<accession>A0A7J9H7F0</accession>
<evidence type="ECO:0000313" key="1">
    <source>
        <dbReference type="EMBL" id="MBA0805304.1"/>
    </source>
</evidence>
<dbReference type="Proteomes" id="UP000593560">
    <property type="component" value="Unassembled WGS sequence"/>
</dbReference>
<name>A0A7J9H7F0_9ROSI</name>
<dbReference type="EMBL" id="JABFAD010000008">
    <property type="protein sequence ID" value="MBA0805304.1"/>
    <property type="molecule type" value="Genomic_DNA"/>
</dbReference>
<evidence type="ECO:0000313" key="2">
    <source>
        <dbReference type="Proteomes" id="UP000593560"/>
    </source>
</evidence>
<proteinExistence type="predicted"/>
<keyword evidence="2" id="KW-1185">Reference proteome</keyword>